<dbReference type="Pfam" id="PF02482">
    <property type="entry name" value="Ribosomal_S30AE"/>
    <property type="match status" value="1"/>
</dbReference>
<protein>
    <submittedName>
        <fullName evidence="1">Ribosomal subunit interface protein</fullName>
    </submittedName>
</protein>
<dbReference type="InterPro" id="IPR036567">
    <property type="entry name" value="RHF-like"/>
</dbReference>
<reference evidence="1 2" key="1">
    <citation type="submission" date="2017-01" db="EMBL/GenBank/DDBJ databases">
        <title>First insights into the biology of 'candidatus Vampirococcus archaeovorus'.</title>
        <authorList>
            <person name="Kizina J."/>
            <person name="Jordan S."/>
            <person name="Stueber K."/>
            <person name="Reinhardt R."/>
            <person name="Harder J."/>
        </authorList>
    </citation>
    <scope>NUCLEOTIDE SEQUENCE [LARGE SCALE GENOMIC DNA]</scope>
    <source>
        <strain evidence="1 2">LiM</strain>
    </source>
</reference>
<dbReference type="Gene3D" id="3.30.160.100">
    <property type="entry name" value="Ribosome hibernation promotion factor-like"/>
    <property type="match status" value="1"/>
</dbReference>
<proteinExistence type="predicted"/>
<sequence>MNITFTMSHVEEDPTIKECFDQRAAKVAKHLKRFKDELTSLHGVLDKNPHKKDEFFASLSLFLPSAAIHCRERGKDYCAAINAAFLDLARQVEKHKAKLTREKRRQER</sequence>
<dbReference type="OrthoDB" id="9795980at2"/>
<dbReference type="EMBL" id="CP019384">
    <property type="protein sequence ID" value="QAT16759.1"/>
    <property type="molecule type" value="Genomic_DNA"/>
</dbReference>
<dbReference type="KEGG" id="vai:BU251_02915"/>
<gene>
    <name evidence="1" type="ORF">BU251_02915</name>
</gene>
<dbReference type="SUPFAM" id="SSF69754">
    <property type="entry name" value="Ribosome binding protein Y (YfiA homologue)"/>
    <property type="match status" value="1"/>
</dbReference>
<dbReference type="InterPro" id="IPR003489">
    <property type="entry name" value="RHF/RaiA"/>
</dbReference>
<dbReference type="AlphaFoldDB" id="A0A410P3L4"/>
<organism evidence="1 2">
    <name type="scientific">Velamenicoccus archaeovorus</name>
    <dbReference type="NCBI Taxonomy" id="1930593"/>
    <lineage>
        <taxon>Bacteria</taxon>
        <taxon>Pseudomonadati</taxon>
        <taxon>Candidatus Omnitrophota</taxon>
        <taxon>Candidatus Velamenicoccus</taxon>
    </lineage>
</organism>
<accession>A0A410P3L4</accession>
<keyword evidence="2" id="KW-1185">Reference proteome</keyword>
<dbReference type="NCBIfam" id="TIGR00741">
    <property type="entry name" value="yfiA"/>
    <property type="match status" value="1"/>
</dbReference>
<dbReference type="RefSeq" id="WP_128699395.1">
    <property type="nucleotide sequence ID" value="NZ_CP019384.1"/>
</dbReference>
<name>A0A410P3L4_VELA1</name>
<evidence type="ECO:0000313" key="2">
    <source>
        <dbReference type="Proteomes" id="UP000287243"/>
    </source>
</evidence>
<dbReference type="Proteomes" id="UP000287243">
    <property type="component" value="Chromosome"/>
</dbReference>
<evidence type="ECO:0000313" key="1">
    <source>
        <dbReference type="EMBL" id="QAT16759.1"/>
    </source>
</evidence>